<feature type="region of interest" description="Disordered" evidence="1">
    <location>
        <begin position="1"/>
        <end position="62"/>
    </location>
</feature>
<accession>A0A2K1QV23</accession>
<dbReference type="AlphaFoldDB" id="A0A2K1QV23"/>
<evidence type="ECO:0000313" key="3">
    <source>
        <dbReference type="Proteomes" id="UP000243797"/>
    </source>
</evidence>
<reference evidence="2 3" key="1">
    <citation type="submission" date="2017-06" db="EMBL/GenBank/DDBJ databases">
        <title>Draft genome sequence of a variant of Elsinoe murrayae.</title>
        <authorList>
            <person name="Cheng Q."/>
        </authorList>
    </citation>
    <scope>NUCLEOTIDE SEQUENCE [LARGE SCALE GENOMIC DNA]</scope>
    <source>
        <strain evidence="2 3">CQ-2017a</strain>
    </source>
</reference>
<evidence type="ECO:0000313" key="2">
    <source>
        <dbReference type="EMBL" id="PNS18907.1"/>
    </source>
</evidence>
<evidence type="ECO:0000256" key="1">
    <source>
        <dbReference type="SAM" id="MobiDB-lite"/>
    </source>
</evidence>
<dbReference type="PANTHER" id="PTHR39615:SF1">
    <property type="entry name" value="YALI0E17897P"/>
    <property type="match status" value="1"/>
</dbReference>
<dbReference type="PANTHER" id="PTHR39615">
    <property type="entry name" value="YALI0E17897P"/>
    <property type="match status" value="1"/>
</dbReference>
<feature type="region of interest" description="Disordered" evidence="1">
    <location>
        <begin position="98"/>
        <end position="142"/>
    </location>
</feature>
<protein>
    <submittedName>
        <fullName evidence="2">Uncharacterized protein</fullName>
    </submittedName>
</protein>
<dbReference type="OrthoDB" id="5408025at2759"/>
<feature type="compositionally biased region" description="Basic residues" evidence="1">
    <location>
        <begin position="21"/>
        <end position="32"/>
    </location>
</feature>
<sequence length="199" mass="22218">MASFYHPGHAYGNSMSGGHTTHNHHGRSRRGPRGVSSSHHAHRQQQHLLKQQQRSPKQPSENPAYTAYIKDLEAARSFDIEDDEVFCPVHLLTEDDLQSMHSSSASDRSSLSSASPDASPLQQQVHPTPSFLVSGPASYNHNAYHHNRATQQQTKVYQPVAQRHRSAIPIVDPSTRSVASPPPSVSPARQMQHQYARRW</sequence>
<dbReference type="InterPro" id="IPR027915">
    <property type="entry name" value="DUF4452"/>
</dbReference>
<comment type="caution">
    <text evidence="2">The sequence shown here is derived from an EMBL/GenBank/DDBJ whole genome shotgun (WGS) entry which is preliminary data.</text>
</comment>
<name>A0A2K1QV23_9PEZI</name>
<keyword evidence="3" id="KW-1185">Reference proteome</keyword>
<dbReference type="Proteomes" id="UP000243797">
    <property type="component" value="Unassembled WGS sequence"/>
</dbReference>
<feature type="compositionally biased region" description="Low complexity" evidence="1">
    <location>
        <begin position="102"/>
        <end position="121"/>
    </location>
</feature>
<proteinExistence type="predicted"/>
<feature type="compositionally biased region" description="Low complexity" evidence="1">
    <location>
        <begin position="46"/>
        <end position="55"/>
    </location>
</feature>
<dbReference type="InParanoid" id="A0A2K1QV23"/>
<gene>
    <name evidence="2" type="ORF">CAC42_5446</name>
</gene>
<dbReference type="EMBL" id="NKHZ01000039">
    <property type="protein sequence ID" value="PNS18907.1"/>
    <property type="molecule type" value="Genomic_DNA"/>
</dbReference>
<organism evidence="2 3">
    <name type="scientific">Sphaceloma murrayae</name>
    <dbReference type="NCBI Taxonomy" id="2082308"/>
    <lineage>
        <taxon>Eukaryota</taxon>
        <taxon>Fungi</taxon>
        <taxon>Dikarya</taxon>
        <taxon>Ascomycota</taxon>
        <taxon>Pezizomycotina</taxon>
        <taxon>Dothideomycetes</taxon>
        <taxon>Dothideomycetidae</taxon>
        <taxon>Myriangiales</taxon>
        <taxon>Elsinoaceae</taxon>
        <taxon>Sphaceloma</taxon>
    </lineage>
</organism>
<feature type="region of interest" description="Disordered" evidence="1">
    <location>
        <begin position="167"/>
        <end position="199"/>
    </location>
</feature>
<dbReference type="Pfam" id="PF14618">
    <property type="entry name" value="DUF4452"/>
    <property type="match status" value="1"/>
</dbReference>